<feature type="compositionally biased region" description="Basic and acidic residues" evidence="2">
    <location>
        <begin position="1196"/>
        <end position="1223"/>
    </location>
</feature>
<feature type="region of interest" description="Disordered" evidence="2">
    <location>
        <begin position="253"/>
        <end position="308"/>
    </location>
</feature>
<feature type="compositionally biased region" description="Basic residues" evidence="2">
    <location>
        <begin position="866"/>
        <end position="875"/>
    </location>
</feature>
<feature type="region of interest" description="Disordered" evidence="2">
    <location>
        <begin position="1056"/>
        <end position="1076"/>
    </location>
</feature>
<feature type="region of interest" description="Disordered" evidence="2">
    <location>
        <begin position="909"/>
        <end position="981"/>
    </location>
</feature>
<keyword evidence="3" id="KW-1185">Reference proteome</keyword>
<feature type="compositionally biased region" description="Low complexity" evidence="2">
    <location>
        <begin position="959"/>
        <end position="973"/>
    </location>
</feature>
<proteinExistence type="predicted"/>
<feature type="compositionally biased region" description="Polar residues" evidence="2">
    <location>
        <begin position="1227"/>
        <end position="1241"/>
    </location>
</feature>
<evidence type="ECO:0000313" key="4">
    <source>
        <dbReference type="WBParaSite" id="TCNE_0001436101-mRNA-1"/>
    </source>
</evidence>
<evidence type="ECO:0000313" key="3">
    <source>
        <dbReference type="Proteomes" id="UP000050794"/>
    </source>
</evidence>
<sequence length="1747" mass="195390">LKRNTMQAFSSLCTLKQRLVMLETSDKDREQLEKINRDQATLIDEFRSQLKKSESERCKLHFDYEQLKITNSDLRRQLDDVLEASRKQKEAVQRGKECEQRYAETLAALNAEHEAREELIRKYSKMADYAEAYEVQVRKLETELEKLKESCSTNEANIALYTQHCPSVLKLMLEFADVVEKNATMNASQRRRLVRYTSNFELRQALMRKGRLRKPNTVSISTTGDSEDDEMAESLENMLSAENSKMEFDAQVTANSEEKEVREVDSRQESTSDATDMKQAQVMRKRNEKKSDVFENTTTKQPLRRSRRLMDAPLLEQTFAEHMARKLGHTESSSDFSDVRHKSIHGVKSKPLWLIQSEMIEKKKKEKEMRKKRSTDETERSMEDDGMISGGEELRETATIAEVPTSETETQNLELEISDSDVDEFECRCTSHLSMWRQFAVVEPLLEMPHRPEVSVELPDSSQIVASASPVPEQQLLSSPSKTLNDRLGLSLSPSVSLESVTSSNTPIASSRERIFSGNHSVDGTPSESDLNVGKPSGAQLALRTRAQSSSSEQPIVNPEVKRRARSISITVVSGRDYKRLASWEVPEGSRPPDNRRALVQNADVDNEGSQTTEQLTLSRELFFRSRKRLWSCEETRRSIRHERSLRRTISFMADSTEVPTLSVGIPRPTGLTKPEVSEPKPPSGSPTRKLKSTQLLLPSRSEASGNEHVPVSDLKQRELCSTTEELSQLSAKPMKSTTKEDAVCDVRALADLNLENERPLNISQEEPAVGTLVIPMGPAEPSEGVERAEEEIVVPDAVVEASMKNGEVETAAATKGVGESCLKVAEKSSELSAKIGEPAIQQPSSGGVDTKTLLQDINKSPALTRKARSQTRKGKLVENESGGDQLLGLRDSRKFLHEADDGVELLKSKKSSEPNQQEMIHFQPKQTLPLSRTRLSEDETSKRKIENHERHPELGIQSLHSGLEISESSSESSEAEKSLECREKQVVVRTKQTHSAKDSTRKNVQAIKLIEKKKREKKKKFVEAEQSVRKGAMSGKWNSQAHGCERKCKGFVEEEDKDHDNASAENAKDSRTSMQPEAAVVPVVGITATPEPVLAVDETAVEAVRSPKKVQNDDHAAVTGTGSDDEDTLCIVTEDNVNDSECARKTGMLLKSFFFFAFLFSYLMELLKRNGERVGSDVLPAVSDSESDEGGDVLRIVDNESNGKKPKRDIAQIDVKPTKREAPSVVSRSQGTLAPSTRTGSGEVLEKVRKFLPKFVLKSASQFQPIAARKRMRAVPENAEAKRSKLSKLDGQGNASRKRIGSAILLPQPITNSRRSFQMRGVSKTNTELAESAVMRLLDEAIASRSTLPVLVKKFCEAPINELDASRIVSCIIKLLNTMEVGNMWPSMLAASRHGVVEQVASIKERSLFELINQICAEPQWSDICERLFTKLATSLQRTEATSLSQHCRDLRCMLIAGRIAAEEGQRAKVCEVLCDTLQHLVLRNSSEYVVPMLCYALAITPGLIKEFLIGKDDSLLATRTVIAVHLGTREDYHSLFSKMLSLAYNVSEDEQQCLRRMDCDNFKEMFHIVEEMVVSTENNVDLKTYNVDGDFVRAICDCVAIYAAASIRLFPEKDVHIHQMTSAALRTMSEHRALAHQSIDLVSANIFVDITRRAVGTVTDAEAWRACNSLMLSCRLLLARVQQGSVEDEYVASFKYFRKQIRKLRALFDERISKVSVCLSTFRISSESLLHRPVGTVCLRCGLGS</sequence>
<feature type="compositionally biased region" description="Polar residues" evidence="2">
    <location>
        <begin position="914"/>
        <end position="931"/>
    </location>
</feature>
<organism evidence="3 4">
    <name type="scientific">Toxocara canis</name>
    <name type="common">Canine roundworm</name>
    <dbReference type="NCBI Taxonomy" id="6265"/>
    <lineage>
        <taxon>Eukaryota</taxon>
        <taxon>Metazoa</taxon>
        <taxon>Ecdysozoa</taxon>
        <taxon>Nematoda</taxon>
        <taxon>Chromadorea</taxon>
        <taxon>Rhabditida</taxon>
        <taxon>Spirurina</taxon>
        <taxon>Ascaridomorpha</taxon>
        <taxon>Ascaridoidea</taxon>
        <taxon>Toxocaridae</taxon>
        <taxon>Toxocara</taxon>
    </lineage>
</organism>
<feature type="region of interest" description="Disordered" evidence="2">
    <location>
        <begin position="661"/>
        <end position="717"/>
    </location>
</feature>
<feature type="compositionally biased region" description="Polar residues" evidence="2">
    <location>
        <begin position="518"/>
        <end position="530"/>
    </location>
</feature>
<feature type="compositionally biased region" description="Basic and acidic residues" evidence="2">
    <location>
        <begin position="364"/>
        <end position="383"/>
    </location>
</feature>
<feature type="region of interest" description="Disordered" evidence="2">
    <location>
        <begin position="516"/>
        <end position="537"/>
    </location>
</feature>
<feature type="region of interest" description="Disordered" evidence="2">
    <location>
        <begin position="1275"/>
        <end position="1295"/>
    </location>
</feature>
<feature type="compositionally biased region" description="Basic and acidic residues" evidence="2">
    <location>
        <begin position="256"/>
        <end position="270"/>
    </location>
</feature>
<keyword evidence="1" id="KW-0175">Coiled coil</keyword>
<feature type="region of interest" description="Disordered" evidence="2">
    <location>
        <begin position="862"/>
        <end position="885"/>
    </location>
</feature>
<accession>A0A183V0U1</accession>
<reference evidence="4" key="1">
    <citation type="submission" date="2016-06" db="UniProtKB">
        <authorList>
            <consortium name="WormBaseParasite"/>
        </authorList>
    </citation>
    <scope>IDENTIFICATION</scope>
</reference>
<feature type="region of interest" description="Disordered" evidence="2">
    <location>
        <begin position="1181"/>
        <end position="1241"/>
    </location>
</feature>
<feature type="region of interest" description="Disordered" evidence="2">
    <location>
        <begin position="1106"/>
        <end position="1126"/>
    </location>
</feature>
<protein>
    <submittedName>
        <fullName evidence="4">Shootin-1</fullName>
    </submittedName>
</protein>
<dbReference type="WBParaSite" id="TCNE_0001436101-mRNA-1">
    <property type="protein sequence ID" value="TCNE_0001436101-mRNA-1"/>
    <property type="gene ID" value="TCNE_0001436101"/>
</dbReference>
<dbReference type="Proteomes" id="UP000050794">
    <property type="component" value="Unassembled WGS sequence"/>
</dbReference>
<feature type="coiled-coil region" evidence="1">
    <location>
        <begin position="130"/>
        <end position="157"/>
    </location>
</feature>
<evidence type="ECO:0000256" key="2">
    <source>
        <dbReference type="SAM" id="MobiDB-lite"/>
    </source>
</evidence>
<name>A0A183V0U1_TOXCA</name>
<feature type="compositionally biased region" description="Basic and acidic residues" evidence="2">
    <location>
        <begin position="1056"/>
        <end position="1072"/>
    </location>
</feature>
<evidence type="ECO:0000256" key="1">
    <source>
        <dbReference type="SAM" id="Coils"/>
    </source>
</evidence>
<feature type="compositionally biased region" description="Basic and acidic residues" evidence="2">
    <location>
        <begin position="935"/>
        <end position="954"/>
    </location>
</feature>
<feature type="region of interest" description="Disordered" evidence="2">
    <location>
        <begin position="364"/>
        <end position="387"/>
    </location>
</feature>
<feature type="compositionally biased region" description="Polar residues" evidence="2">
    <location>
        <begin position="693"/>
        <end position="705"/>
    </location>
</feature>